<comment type="similarity">
    <text evidence="5">Belongs to the ROH1 family.</text>
</comment>
<protein>
    <submittedName>
        <fullName evidence="7">Uncharacterized protein</fullName>
    </submittedName>
</protein>
<sequence>MAARPPLDHLLGEFFERGVKALDVCNAVRDGIEQVRQWRKHMEIVLVALDPAQRAVGEGQLRRARKALTDLTIAMLDEKKAGSTIAQRNRSFGPNNTARDHHHRSLGRHFQSLSWSVSRSWSAARQLQAIGSNLTASRSNEIIATNEIAIHVYTMNIVLLFVMWALVAAIPCQDPLLGAQEPIVGGAPNVTAREDIEGIQEEGALEFQRAVDGDLRHGEVLPSFGGADGSQPVSVGGGQRGRVETVGAGVVPDLRFSQIFK</sequence>
<dbReference type="InterPro" id="IPR008511">
    <property type="entry name" value="ROH1-like"/>
</dbReference>
<keyword evidence="3 6" id="KW-1133">Transmembrane helix</keyword>
<evidence type="ECO:0000256" key="1">
    <source>
        <dbReference type="ARBA" id="ARBA00004167"/>
    </source>
</evidence>
<comment type="subcellular location">
    <subcellularLocation>
        <location evidence="1">Membrane</location>
        <topology evidence="1">Single-pass membrane protein</topology>
    </subcellularLocation>
</comment>
<dbReference type="OrthoDB" id="1878996at2759"/>
<evidence type="ECO:0000256" key="5">
    <source>
        <dbReference type="ARBA" id="ARBA00035114"/>
    </source>
</evidence>
<keyword evidence="4 6" id="KW-0472">Membrane</keyword>
<dbReference type="GO" id="GO:0016020">
    <property type="term" value="C:membrane"/>
    <property type="evidence" value="ECO:0007669"/>
    <property type="project" value="UniProtKB-SubCell"/>
</dbReference>
<dbReference type="Proteomes" id="UP000652761">
    <property type="component" value="Unassembled WGS sequence"/>
</dbReference>
<dbReference type="AlphaFoldDB" id="A0A843X0K7"/>
<proteinExistence type="inferred from homology"/>
<evidence type="ECO:0000313" key="8">
    <source>
        <dbReference type="Proteomes" id="UP000652761"/>
    </source>
</evidence>
<evidence type="ECO:0000256" key="4">
    <source>
        <dbReference type="ARBA" id="ARBA00023136"/>
    </source>
</evidence>
<comment type="caution">
    <text evidence="7">The sequence shown here is derived from an EMBL/GenBank/DDBJ whole genome shotgun (WGS) entry which is preliminary data.</text>
</comment>
<name>A0A843X0K7_COLES</name>
<dbReference type="Pfam" id="PF05633">
    <property type="entry name" value="ROH1-like"/>
    <property type="match status" value="1"/>
</dbReference>
<evidence type="ECO:0000256" key="2">
    <source>
        <dbReference type="ARBA" id="ARBA00022692"/>
    </source>
</evidence>
<dbReference type="PANTHER" id="PTHR31509">
    <property type="entry name" value="BPS1-LIKE PROTEIN"/>
    <property type="match status" value="1"/>
</dbReference>
<reference evidence="7" key="1">
    <citation type="submission" date="2017-07" db="EMBL/GenBank/DDBJ databases">
        <title>Taro Niue Genome Assembly and Annotation.</title>
        <authorList>
            <person name="Atibalentja N."/>
            <person name="Keating K."/>
            <person name="Fields C.J."/>
        </authorList>
    </citation>
    <scope>NUCLEOTIDE SEQUENCE</scope>
    <source>
        <strain evidence="7">Niue_2</strain>
        <tissue evidence="7">Leaf</tissue>
    </source>
</reference>
<keyword evidence="2 6" id="KW-0812">Transmembrane</keyword>
<gene>
    <name evidence="7" type="ORF">Taro_042974</name>
</gene>
<keyword evidence="8" id="KW-1185">Reference proteome</keyword>
<dbReference type="EMBL" id="NMUH01004571">
    <property type="protein sequence ID" value="MQM10084.1"/>
    <property type="molecule type" value="Genomic_DNA"/>
</dbReference>
<evidence type="ECO:0000256" key="6">
    <source>
        <dbReference type="SAM" id="Phobius"/>
    </source>
</evidence>
<evidence type="ECO:0000313" key="7">
    <source>
        <dbReference type="EMBL" id="MQM10084.1"/>
    </source>
</evidence>
<feature type="transmembrane region" description="Helical" evidence="6">
    <location>
        <begin position="148"/>
        <end position="170"/>
    </location>
</feature>
<organism evidence="7 8">
    <name type="scientific">Colocasia esculenta</name>
    <name type="common">Wild taro</name>
    <name type="synonym">Arum esculentum</name>
    <dbReference type="NCBI Taxonomy" id="4460"/>
    <lineage>
        <taxon>Eukaryota</taxon>
        <taxon>Viridiplantae</taxon>
        <taxon>Streptophyta</taxon>
        <taxon>Embryophyta</taxon>
        <taxon>Tracheophyta</taxon>
        <taxon>Spermatophyta</taxon>
        <taxon>Magnoliopsida</taxon>
        <taxon>Liliopsida</taxon>
        <taxon>Araceae</taxon>
        <taxon>Aroideae</taxon>
        <taxon>Colocasieae</taxon>
        <taxon>Colocasia</taxon>
    </lineage>
</organism>
<accession>A0A843X0K7</accession>
<evidence type="ECO:0000256" key="3">
    <source>
        <dbReference type="ARBA" id="ARBA00022989"/>
    </source>
</evidence>